<dbReference type="CDD" id="cd06257">
    <property type="entry name" value="DnaJ"/>
    <property type="match status" value="1"/>
</dbReference>
<dbReference type="Proteomes" id="UP000290958">
    <property type="component" value="Unassembled WGS sequence"/>
</dbReference>
<proteinExistence type="predicted"/>
<feature type="region of interest" description="Disordered" evidence="2">
    <location>
        <begin position="29"/>
        <end position="49"/>
    </location>
</feature>
<feature type="domain" description="J" evidence="3">
    <location>
        <begin position="3"/>
        <end position="68"/>
    </location>
</feature>
<dbReference type="SUPFAM" id="SSF46565">
    <property type="entry name" value="Chaperone J-domain"/>
    <property type="match status" value="1"/>
</dbReference>
<dbReference type="InterPro" id="IPR018253">
    <property type="entry name" value="DnaJ_domain_CS"/>
</dbReference>
<dbReference type="InterPro" id="IPR002939">
    <property type="entry name" value="DnaJ_C"/>
</dbReference>
<dbReference type="OrthoDB" id="9779889at2"/>
<dbReference type="InterPro" id="IPR036869">
    <property type="entry name" value="J_dom_sf"/>
</dbReference>
<dbReference type="Pfam" id="PF01556">
    <property type="entry name" value="DnaJ_C"/>
    <property type="match status" value="1"/>
</dbReference>
<reference evidence="5" key="1">
    <citation type="submission" date="2019-01" db="EMBL/GenBank/DDBJ databases">
        <title>Cytophagaceae bacterium strain CAR-16.</title>
        <authorList>
            <person name="Chen W.-M."/>
        </authorList>
    </citation>
    <scope>NUCLEOTIDE SEQUENCE [LARGE SCALE GENOMIC DNA]</scope>
    <source>
        <strain evidence="5">CHR27</strain>
    </source>
</reference>
<dbReference type="GO" id="GO:0051082">
    <property type="term" value="F:unfolded protein binding"/>
    <property type="evidence" value="ECO:0007669"/>
    <property type="project" value="InterPro"/>
</dbReference>
<evidence type="ECO:0000256" key="1">
    <source>
        <dbReference type="ARBA" id="ARBA00023186"/>
    </source>
</evidence>
<keyword evidence="5" id="KW-1185">Reference proteome</keyword>
<feature type="compositionally biased region" description="Basic and acidic residues" evidence="2">
    <location>
        <begin position="29"/>
        <end position="43"/>
    </location>
</feature>
<evidence type="ECO:0000259" key="3">
    <source>
        <dbReference type="PROSITE" id="PS50076"/>
    </source>
</evidence>
<sequence length="326" mass="34090">MADPYTILGVARGASEAEIKSAYRKLAKELHPDKNKDNPKAADRFTQATNAYDLLSDKDKRARFDRGEIDGDGNPTTPFGYSGGGFGGRGGNSNAYAAYGSGGQGGAEGFDFGGAGGPDLGDLFEGLFGGGKRGASGFGGDFAGRGRGGAGRTSKGANINYRLAVDFTDAATRATQRITLQDGKTIDVKLPLGLEHGTQMRLAGKGEPGPGGAGDAIITIEIRSHPFFRQDGHDVRLDLPITLDEAMNGGKVKVPTVDGPVMLAVPPGSTSGKTLRLKGKGFTMKDGNRGDQFVTLLIDLPVNDPELRDFLSRWSDTRPIRAGLAG</sequence>
<comment type="caution">
    <text evidence="4">The sequence shown here is derived from an EMBL/GenBank/DDBJ whole genome shotgun (WGS) entry which is preliminary data.</text>
</comment>
<organism evidence="4 5">
    <name type="scientific">Sphingobium fluviale</name>
    <dbReference type="NCBI Taxonomy" id="2506423"/>
    <lineage>
        <taxon>Bacteria</taxon>
        <taxon>Pseudomonadati</taxon>
        <taxon>Pseudomonadota</taxon>
        <taxon>Alphaproteobacteria</taxon>
        <taxon>Sphingomonadales</taxon>
        <taxon>Sphingomonadaceae</taxon>
        <taxon>Sphingobium</taxon>
    </lineage>
</organism>
<dbReference type="PRINTS" id="PR00625">
    <property type="entry name" value="JDOMAIN"/>
</dbReference>
<accession>A0A4Q1KHB8</accession>
<dbReference type="InterPro" id="IPR008971">
    <property type="entry name" value="HSP40/DnaJ_pept-bd"/>
</dbReference>
<evidence type="ECO:0000256" key="2">
    <source>
        <dbReference type="SAM" id="MobiDB-lite"/>
    </source>
</evidence>
<dbReference type="SUPFAM" id="SSF49493">
    <property type="entry name" value="HSP40/DnaJ peptide-binding domain"/>
    <property type="match status" value="2"/>
</dbReference>
<keyword evidence="1" id="KW-0143">Chaperone</keyword>
<dbReference type="Pfam" id="PF00226">
    <property type="entry name" value="DnaJ"/>
    <property type="match status" value="1"/>
</dbReference>
<evidence type="ECO:0000313" key="5">
    <source>
        <dbReference type="Proteomes" id="UP000290958"/>
    </source>
</evidence>
<gene>
    <name evidence="4" type="ORF">EQG66_08400</name>
</gene>
<dbReference type="PANTHER" id="PTHR43096">
    <property type="entry name" value="DNAJ HOMOLOG 1, MITOCHONDRIAL-RELATED"/>
    <property type="match status" value="1"/>
</dbReference>
<dbReference type="GO" id="GO:0005737">
    <property type="term" value="C:cytoplasm"/>
    <property type="evidence" value="ECO:0007669"/>
    <property type="project" value="TreeGrafter"/>
</dbReference>
<dbReference type="Gene3D" id="2.60.260.20">
    <property type="entry name" value="Urease metallochaperone UreE, N-terminal domain"/>
    <property type="match status" value="2"/>
</dbReference>
<name>A0A4Q1KHB8_9SPHN</name>
<dbReference type="SMART" id="SM00271">
    <property type="entry name" value="DnaJ"/>
    <property type="match status" value="1"/>
</dbReference>
<dbReference type="Gene3D" id="1.10.287.110">
    <property type="entry name" value="DnaJ domain"/>
    <property type="match status" value="1"/>
</dbReference>
<dbReference type="EMBL" id="SBKP01000007">
    <property type="protein sequence ID" value="RXR28735.1"/>
    <property type="molecule type" value="Genomic_DNA"/>
</dbReference>
<dbReference type="RefSeq" id="WP_129404153.1">
    <property type="nucleotide sequence ID" value="NZ_SBKP01000007.1"/>
</dbReference>
<dbReference type="PANTHER" id="PTHR43096:SF52">
    <property type="entry name" value="DNAJ HOMOLOG 1, MITOCHONDRIAL-RELATED"/>
    <property type="match status" value="1"/>
</dbReference>
<dbReference type="CDD" id="cd10747">
    <property type="entry name" value="DnaJ_C"/>
    <property type="match status" value="1"/>
</dbReference>
<dbReference type="PROSITE" id="PS50076">
    <property type="entry name" value="DNAJ_2"/>
    <property type="match status" value="1"/>
</dbReference>
<protein>
    <submittedName>
        <fullName evidence="4">J domain-containing protein</fullName>
    </submittedName>
</protein>
<dbReference type="AlphaFoldDB" id="A0A4Q1KHB8"/>
<evidence type="ECO:0000313" key="4">
    <source>
        <dbReference type="EMBL" id="RXR28735.1"/>
    </source>
</evidence>
<dbReference type="PROSITE" id="PS00636">
    <property type="entry name" value="DNAJ_1"/>
    <property type="match status" value="1"/>
</dbReference>
<dbReference type="FunFam" id="2.60.260.20:FF:000013">
    <property type="entry name" value="DnaJ subfamily B member 11"/>
    <property type="match status" value="1"/>
</dbReference>
<dbReference type="GO" id="GO:0042026">
    <property type="term" value="P:protein refolding"/>
    <property type="evidence" value="ECO:0007669"/>
    <property type="project" value="TreeGrafter"/>
</dbReference>
<dbReference type="InterPro" id="IPR001623">
    <property type="entry name" value="DnaJ_domain"/>
</dbReference>